<gene>
    <name evidence="3" type="ORF">E6L36_14430</name>
    <name evidence="2" type="ORF">H0N82_01745</name>
</gene>
<evidence type="ECO:0000313" key="2">
    <source>
        <dbReference type="EMBL" id="NZA03871.1"/>
    </source>
</evidence>
<comment type="caution">
    <text evidence="2">The sequence shown here is derived from an EMBL/GenBank/DDBJ whole genome shotgun (WGS) entry which is preliminary data.</text>
</comment>
<evidence type="ECO:0000256" key="1">
    <source>
        <dbReference type="SAM" id="Phobius"/>
    </source>
</evidence>
<evidence type="ECO:0000313" key="4">
    <source>
        <dbReference type="Proteomes" id="UP000307517"/>
    </source>
</evidence>
<dbReference type="RefSeq" id="WP_005690268.1">
    <property type="nucleotide sequence ID" value="NZ_CABHIZ010000010.1"/>
</dbReference>
<dbReference type="EMBL" id="SSHM01000001">
    <property type="protein sequence ID" value="THC81452.1"/>
    <property type="molecule type" value="Genomic_DNA"/>
</dbReference>
<protein>
    <submittedName>
        <fullName evidence="2">ABC transporter</fullName>
    </submittedName>
</protein>
<evidence type="ECO:0000313" key="3">
    <source>
        <dbReference type="EMBL" id="THC81452.1"/>
    </source>
</evidence>
<feature type="transmembrane region" description="Helical" evidence="1">
    <location>
        <begin position="374"/>
        <end position="393"/>
    </location>
</feature>
<dbReference type="AlphaFoldDB" id="A0A7X2J443"/>
<keyword evidence="1" id="KW-1133">Transmembrane helix</keyword>
<feature type="transmembrane region" description="Helical" evidence="1">
    <location>
        <begin position="228"/>
        <end position="249"/>
    </location>
</feature>
<dbReference type="EMBL" id="JACCKI010000001">
    <property type="protein sequence ID" value="NZA03871.1"/>
    <property type="molecule type" value="Genomic_DNA"/>
</dbReference>
<dbReference type="Proteomes" id="UP000307517">
    <property type="component" value="Unassembled WGS sequence"/>
</dbReference>
<name>A0A7X2J443_LACRH</name>
<keyword evidence="1" id="KW-0812">Transmembrane</keyword>
<accession>A0A7X2J443</accession>
<feature type="transmembrane region" description="Helical" evidence="1">
    <location>
        <begin position="318"/>
        <end position="338"/>
    </location>
</feature>
<organism evidence="2 5">
    <name type="scientific">Lacticaseibacillus rhamnosus</name>
    <name type="common">Lactobacillus rhamnosus</name>
    <dbReference type="NCBI Taxonomy" id="47715"/>
    <lineage>
        <taxon>Bacteria</taxon>
        <taxon>Bacillati</taxon>
        <taxon>Bacillota</taxon>
        <taxon>Bacilli</taxon>
        <taxon>Lactobacillales</taxon>
        <taxon>Lactobacillaceae</taxon>
        <taxon>Lacticaseibacillus</taxon>
    </lineage>
</organism>
<proteinExistence type="predicted"/>
<reference evidence="3 4" key="1">
    <citation type="submission" date="2019-04" db="EMBL/GenBank/DDBJ databases">
        <title>Genome Announcement to Ensure Probiotic Safety of Lactobacillus rhamnosus UBLR-58.</title>
        <authorList>
            <person name="Sulthana A."/>
            <person name="Lakshmi S.G."/>
            <person name="Madempudi R.S."/>
        </authorList>
    </citation>
    <scope>NUCLEOTIDE SEQUENCE [LARGE SCALE GENOMIC DNA]</scope>
    <source>
        <strain evidence="3 4">UBLR-58</strain>
    </source>
</reference>
<keyword evidence="1" id="KW-0472">Membrane</keyword>
<feature type="transmembrane region" description="Helical" evidence="1">
    <location>
        <begin position="17"/>
        <end position="35"/>
    </location>
</feature>
<feature type="transmembrane region" description="Helical" evidence="1">
    <location>
        <begin position="187"/>
        <end position="208"/>
    </location>
</feature>
<feature type="transmembrane region" description="Helical" evidence="1">
    <location>
        <begin position="289"/>
        <end position="311"/>
    </location>
</feature>
<reference evidence="2 5" key="2">
    <citation type="submission" date="2020-07" db="EMBL/GenBank/DDBJ databases">
        <title>Organ Donor 1.</title>
        <authorList>
            <person name="Marsh A.J."/>
            <person name="Azcarate-Peril M.A."/>
        </authorList>
    </citation>
    <scope>NUCLEOTIDE SEQUENCE [LARGE SCALE GENOMIC DNA]</scope>
    <source>
        <strain evidence="2 5">AMC0712</strain>
    </source>
</reference>
<sequence>MFFHYLKFELTKRNQRWWVWLLVAILTGIGVTGNFQQKAAQNEFIQKYRQELIHQGASQANGPTALKIELQQLNRSPAAYNHWFAAELPVLSGQRPATNNNAGANYRIAVLNGSAKPDYLDAVNRTEHQNELLAQHKLSSYYPQGLLFTDQELQTMPAETAKLVREWFPTFYVRGFDYLQYLFQQNIPFYLLLIGIIVSGGLFAKELAHQRAHANWLRLQGEGWGTQIAVQFLTIGLTTVEIVLLPLLLTTLVTGCLNGFGSLQFPVINVTYQNTLNSFAEDFTTSGQLIFHSIALLLLLIALVTAFNIVTALIAKNAWITTTIVLLVTASALIMPPIPWLPLSFFNVWKIASGTIAQSTALPEMQLASGIRVIMVWLLGLLAAAAIGSLNFSHHSSFKASSKADAPENERSY</sequence>
<evidence type="ECO:0000313" key="5">
    <source>
        <dbReference type="Proteomes" id="UP000552935"/>
    </source>
</evidence>
<dbReference type="Proteomes" id="UP000552935">
    <property type="component" value="Unassembled WGS sequence"/>
</dbReference>